<dbReference type="InterPro" id="IPR023696">
    <property type="entry name" value="Ureohydrolase_dom_sf"/>
</dbReference>
<dbReference type="GO" id="GO:0033389">
    <property type="term" value="P:putrescine biosynthetic process from arginine, via agmatine"/>
    <property type="evidence" value="ECO:0007669"/>
    <property type="project" value="TreeGrafter"/>
</dbReference>
<dbReference type="PANTHER" id="PTHR11358:SF26">
    <property type="entry name" value="GUANIDINO ACID HYDROLASE, MITOCHONDRIAL"/>
    <property type="match status" value="1"/>
</dbReference>
<keyword evidence="5" id="KW-1185">Reference proteome</keyword>
<organism evidence="4 5">
    <name type="scientific">Dendrothele bispora (strain CBS 962.96)</name>
    <dbReference type="NCBI Taxonomy" id="1314807"/>
    <lineage>
        <taxon>Eukaryota</taxon>
        <taxon>Fungi</taxon>
        <taxon>Dikarya</taxon>
        <taxon>Basidiomycota</taxon>
        <taxon>Agaricomycotina</taxon>
        <taxon>Agaricomycetes</taxon>
        <taxon>Agaricomycetidae</taxon>
        <taxon>Agaricales</taxon>
        <taxon>Agaricales incertae sedis</taxon>
        <taxon>Dendrothele</taxon>
    </lineage>
</organism>
<dbReference type="AlphaFoldDB" id="A0A4S8KTK1"/>
<evidence type="ECO:0000313" key="4">
    <source>
        <dbReference type="EMBL" id="THU79182.1"/>
    </source>
</evidence>
<evidence type="ECO:0000256" key="2">
    <source>
        <dbReference type="ARBA" id="ARBA00022801"/>
    </source>
</evidence>
<keyword evidence="2" id="KW-0378">Hydrolase</keyword>
<evidence type="ECO:0000313" key="5">
    <source>
        <dbReference type="Proteomes" id="UP000297245"/>
    </source>
</evidence>
<dbReference type="GO" id="GO:0046872">
    <property type="term" value="F:metal ion binding"/>
    <property type="evidence" value="ECO:0007669"/>
    <property type="project" value="UniProtKB-KW"/>
</dbReference>
<dbReference type="PROSITE" id="PS51409">
    <property type="entry name" value="ARGINASE_2"/>
    <property type="match status" value="1"/>
</dbReference>
<dbReference type="InterPro" id="IPR006035">
    <property type="entry name" value="Ureohydrolase"/>
</dbReference>
<evidence type="ECO:0000256" key="3">
    <source>
        <dbReference type="PROSITE-ProRule" id="PRU00742"/>
    </source>
</evidence>
<dbReference type="SUPFAM" id="SSF52768">
    <property type="entry name" value="Arginase/deacetylase"/>
    <property type="match status" value="1"/>
</dbReference>
<accession>A0A4S8KTK1</accession>
<dbReference type="Pfam" id="PF00491">
    <property type="entry name" value="Arginase"/>
    <property type="match status" value="1"/>
</dbReference>
<gene>
    <name evidence="4" type="ORF">K435DRAFT_884688</name>
</gene>
<sequence>MLTYFDTFRQAMLGILELQVFLSSTQVSLLPNGRTSDSQPSHVQRSFRTCRHLPRTQVFEVRSPTDLGFSGPLSFSCPECWRYLEDASMRFDRGIVGFLFELLIWYEIEVGSSPYAQGSNVSDCGDVPPSPYDNPKALDPMEAAYDMLLFRPVPVYSGPDGEEHYREHMKQFTLDGKEHPGIVTLGGDHTIVLPILRSLNKIYSPVSVIDFDTHLDTWPPMGTTAQESINHSSFTVAAEEGLLTNQSVHAGIRLVTTDDIDDYGVKKVVEKSRQRIGDKADPGLAPATGTPEIRGWTTRKVKRILRALTGLNFV</sequence>
<dbReference type="Proteomes" id="UP000297245">
    <property type="component" value="Unassembled WGS sequence"/>
</dbReference>
<comment type="similarity">
    <text evidence="3">Belongs to the arginase family.</text>
</comment>
<evidence type="ECO:0000256" key="1">
    <source>
        <dbReference type="ARBA" id="ARBA00022723"/>
    </source>
</evidence>
<dbReference type="PANTHER" id="PTHR11358">
    <property type="entry name" value="ARGINASE/AGMATINASE"/>
    <property type="match status" value="1"/>
</dbReference>
<dbReference type="EMBL" id="ML180064">
    <property type="protein sequence ID" value="THU79182.1"/>
    <property type="molecule type" value="Genomic_DNA"/>
</dbReference>
<reference evidence="4 5" key="1">
    <citation type="journal article" date="2019" name="Nat. Ecol. Evol.">
        <title>Megaphylogeny resolves global patterns of mushroom evolution.</title>
        <authorList>
            <person name="Varga T."/>
            <person name="Krizsan K."/>
            <person name="Foldi C."/>
            <person name="Dima B."/>
            <person name="Sanchez-Garcia M."/>
            <person name="Sanchez-Ramirez S."/>
            <person name="Szollosi G.J."/>
            <person name="Szarkandi J.G."/>
            <person name="Papp V."/>
            <person name="Albert L."/>
            <person name="Andreopoulos W."/>
            <person name="Angelini C."/>
            <person name="Antonin V."/>
            <person name="Barry K.W."/>
            <person name="Bougher N.L."/>
            <person name="Buchanan P."/>
            <person name="Buyck B."/>
            <person name="Bense V."/>
            <person name="Catcheside P."/>
            <person name="Chovatia M."/>
            <person name="Cooper J."/>
            <person name="Damon W."/>
            <person name="Desjardin D."/>
            <person name="Finy P."/>
            <person name="Geml J."/>
            <person name="Haridas S."/>
            <person name="Hughes K."/>
            <person name="Justo A."/>
            <person name="Karasinski D."/>
            <person name="Kautmanova I."/>
            <person name="Kiss B."/>
            <person name="Kocsube S."/>
            <person name="Kotiranta H."/>
            <person name="LaButti K.M."/>
            <person name="Lechner B.E."/>
            <person name="Liimatainen K."/>
            <person name="Lipzen A."/>
            <person name="Lukacs Z."/>
            <person name="Mihaltcheva S."/>
            <person name="Morgado L.N."/>
            <person name="Niskanen T."/>
            <person name="Noordeloos M.E."/>
            <person name="Ohm R.A."/>
            <person name="Ortiz-Santana B."/>
            <person name="Ovrebo C."/>
            <person name="Racz N."/>
            <person name="Riley R."/>
            <person name="Savchenko A."/>
            <person name="Shiryaev A."/>
            <person name="Soop K."/>
            <person name="Spirin V."/>
            <person name="Szebenyi C."/>
            <person name="Tomsovsky M."/>
            <person name="Tulloss R.E."/>
            <person name="Uehling J."/>
            <person name="Grigoriev I.V."/>
            <person name="Vagvolgyi C."/>
            <person name="Papp T."/>
            <person name="Martin F.M."/>
            <person name="Miettinen O."/>
            <person name="Hibbett D.S."/>
            <person name="Nagy L.G."/>
        </authorList>
    </citation>
    <scope>NUCLEOTIDE SEQUENCE [LARGE SCALE GENOMIC DNA]</scope>
    <source>
        <strain evidence="4 5">CBS 962.96</strain>
    </source>
</reference>
<proteinExistence type="inferred from homology"/>
<dbReference type="Gene3D" id="3.40.800.10">
    <property type="entry name" value="Ureohydrolase domain"/>
    <property type="match status" value="1"/>
</dbReference>
<name>A0A4S8KTK1_DENBC</name>
<keyword evidence="1" id="KW-0479">Metal-binding</keyword>
<dbReference type="OrthoDB" id="288726at2759"/>
<protein>
    <submittedName>
        <fullName evidence="4">Arginase/deacetylase</fullName>
    </submittedName>
</protein>
<dbReference type="GO" id="GO:0008783">
    <property type="term" value="F:agmatinase activity"/>
    <property type="evidence" value="ECO:0007669"/>
    <property type="project" value="TreeGrafter"/>
</dbReference>